<protein>
    <submittedName>
        <fullName evidence="2">Dpy30-related</fullName>
    </submittedName>
</protein>
<sequence length="871" mass="104678">MDQRNKATKQKKSEPEKQDEERMKKLDQERDDMIKERDEMIKVRKQMEERRTKLENELDEMEERRTKLEKERDEMIEVRKQMEQRRSKLENDLDETKKEINVLYEELDNLEIEIEEKEEKESQLTEKDKRELKKKKNNLKRLNRKIKRKENQEKARDQEIDKQNLQIDKQNQQIKEQYERINEQQSIYGINMITRKTKDLSIKNNKAQILNVSSLEHQFEKFRQKELSSYNPNFKKEKLQIQEVEKIIKEFLKETKFPDETDPNKISNTQKNVFNQFYKNSYPINKYKENFQLNNSQDSDNFIDFTLGEYIIQNKNPNLKEELKKFNRLILIGVSGCGKTRSIYELSHDQFVLYLIGCDIGDKALDKSFTRCMFYIKEFINQGYKSQLKDPQVWEGLKEHLEKWQEKINKKTFTIKQICMDYLVRKYTKKMILTLISVKLCFLYHFLELTNGKLKPNKFFQWQLNSGNQKCEDLFEELCQYDFDSESFIRYIMENQLNQTINKEIPIIIALDEANTLVKTNKHSPILSKLSTCNIINNSNEIQNENDKKKTKNENPKRGIIKPIVYILFDLCEKYKNKIKLIISGTALSLNDREILESASYKIEKELSQNEKYKICCNFNPFFPKDVGNFLKQYLNLENSDQKLIEQICNKFSGRPRISCRFLEFLLKQMIVLNQIEKKKTKKRNRKRKEKEEKEEKEEEEEEESDFNKNQILIKALKETDEFAKKDFNDKIKKIKKIKNDPESKSESVEDILKEIVYQFLIQRNSEIQINIENINVVKILDQGFFYLKLQPNSKYFYKAYDYYQLKFLSNHYSIPELCQDYIFELWKSNNIHKLSNGKAFEYLIALQLLKFNGLKISELVGLLIWVKCNT</sequence>
<name>A0AAV7Y9P4_9EUKA</name>
<gene>
    <name evidence="2" type="ORF">M0812_29458</name>
</gene>
<comment type="caution">
    <text evidence="2">The sequence shown here is derived from an EMBL/GenBank/DDBJ whole genome shotgun (WGS) entry which is preliminary data.</text>
</comment>
<feature type="compositionally biased region" description="Basic and acidic residues" evidence="1">
    <location>
        <begin position="149"/>
        <end position="161"/>
    </location>
</feature>
<dbReference type="EMBL" id="JANTQA010000074">
    <property type="protein sequence ID" value="KAJ3424218.1"/>
    <property type="molecule type" value="Genomic_DNA"/>
</dbReference>
<dbReference type="AlphaFoldDB" id="A0AAV7Y9P4"/>
<reference evidence="2" key="1">
    <citation type="submission" date="2022-08" db="EMBL/GenBank/DDBJ databases">
        <title>Novel sulphate-reducing endosymbionts in the free-living metamonad Anaeramoeba.</title>
        <authorList>
            <person name="Jerlstrom-Hultqvist J."/>
            <person name="Cepicka I."/>
            <person name="Gallot-Lavallee L."/>
            <person name="Salas-Leiva D."/>
            <person name="Curtis B.A."/>
            <person name="Zahonova K."/>
            <person name="Pipaliya S."/>
            <person name="Dacks J."/>
            <person name="Roger A.J."/>
        </authorList>
    </citation>
    <scope>NUCLEOTIDE SEQUENCE</scope>
    <source>
        <strain evidence="2">Busselton2</strain>
    </source>
</reference>
<feature type="compositionally biased region" description="Basic and acidic residues" evidence="1">
    <location>
        <begin position="117"/>
        <end position="131"/>
    </location>
</feature>
<evidence type="ECO:0000313" key="2">
    <source>
        <dbReference type="EMBL" id="KAJ3424218.1"/>
    </source>
</evidence>
<feature type="region of interest" description="Disordered" evidence="1">
    <location>
        <begin position="117"/>
        <end position="161"/>
    </location>
</feature>
<proteinExistence type="predicted"/>
<feature type="compositionally biased region" description="Acidic residues" evidence="1">
    <location>
        <begin position="693"/>
        <end position="702"/>
    </location>
</feature>
<evidence type="ECO:0000256" key="1">
    <source>
        <dbReference type="SAM" id="MobiDB-lite"/>
    </source>
</evidence>
<feature type="region of interest" description="Disordered" evidence="1">
    <location>
        <begin position="682"/>
        <end position="702"/>
    </location>
</feature>
<dbReference type="Proteomes" id="UP001146793">
    <property type="component" value="Unassembled WGS sequence"/>
</dbReference>
<accession>A0AAV7Y9P4</accession>
<evidence type="ECO:0000313" key="3">
    <source>
        <dbReference type="Proteomes" id="UP001146793"/>
    </source>
</evidence>
<dbReference type="SUPFAM" id="SSF52540">
    <property type="entry name" value="P-loop containing nucleoside triphosphate hydrolases"/>
    <property type="match status" value="1"/>
</dbReference>
<feature type="region of interest" description="Disordered" evidence="1">
    <location>
        <begin position="1"/>
        <end position="34"/>
    </location>
</feature>
<organism evidence="2 3">
    <name type="scientific">Anaeramoeba flamelloides</name>
    <dbReference type="NCBI Taxonomy" id="1746091"/>
    <lineage>
        <taxon>Eukaryota</taxon>
        <taxon>Metamonada</taxon>
        <taxon>Anaeramoebidae</taxon>
        <taxon>Anaeramoeba</taxon>
    </lineage>
</organism>
<feature type="compositionally biased region" description="Basic residues" evidence="1">
    <location>
        <begin position="132"/>
        <end position="148"/>
    </location>
</feature>
<dbReference type="InterPro" id="IPR027417">
    <property type="entry name" value="P-loop_NTPase"/>
</dbReference>
<feature type="region of interest" description="Disordered" evidence="1">
    <location>
        <begin position="47"/>
        <end position="66"/>
    </location>
</feature>